<keyword evidence="12" id="KW-1133">Transmembrane helix</keyword>
<dbReference type="GO" id="GO:0006406">
    <property type="term" value="P:mRNA export from nucleus"/>
    <property type="evidence" value="ECO:0007669"/>
    <property type="project" value="InterPro"/>
</dbReference>
<dbReference type="Proteomes" id="UP000504634">
    <property type="component" value="Unplaced"/>
</dbReference>
<dbReference type="PANTHER" id="PTHR12412:SF2">
    <property type="entry name" value="NUCLEAR CAP-BINDING PROTEIN SUBUNIT 1"/>
    <property type="match status" value="1"/>
</dbReference>
<evidence type="ECO:0000256" key="11">
    <source>
        <dbReference type="ARBA" id="ARBA00030965"/>
    </source>
</evidence>
<dbReference type="GO" id="GO:0005846">
    <property type="term" value="C:nuclear cap binding complex"/>
    <property type="evidence" value="ECO:0007669"/>
    <property type="project" value="InterPro"/>
</dbReference>
<dbReference type="Gene3D" id="1.25.40.180">
    <property type="match status" value="3"/>
</dbReference>
<dbReference type="Pfam" id="PF09090">
    <property type="entry name" value="MIF4G_like_2"/>
    <property type="match status" value="1"/>
</dbReference>
<evidence type="ECO:0000256" key="2">
    <source>
        <dbReference type="ARBA" id="ARBA00007413"/>
    </source>
</evidence>
<comment type="subunit">
    <text evidence="3">Component of the nuclear cap-binding complex (CBC), a heterodimer composed of Cbp80 and Cbp20 that interacts with m7GpppG-capped RNA.</text>
</comment>
<keyword evidence="14" id="KW-1185">Reference proteome</keyword>
<dbReference type="InterPro" id="IPR027159">
    <property type="entry name" value="CBP80"/>
</dbReference>
<accession>A0A6J2TKK8</accession>
<name>A0A6J2TKK8_DROLE</name>
<dbReference type="InterPro" id="IPR003890">
    <property type="entry name" value="MIF4G-like_typ-3"/>
</dbReference>
<evidence type="ECO:0000256" key="6">
    <source>
        <dbReference type="ARBA" id="ARBA00023042"/>
    </source>
</evidence>
<dbReference type="GO" id="GO:0008380">
    <property type="term" value="P:RNA splicing"/>
    <property type="evidence" value="ECO:0007669"/>
    <property type="project" value="UniProtKB-KW"/>
</dbReference>
<dbReference type="Pfam" id="PF09088">
    <property type="entry name" value="MIF4G_like"/>
    <property type="match status" value="1"/>
</dbReference>
<dbReference type="GO" id="GO:0031047">
    <property type="term" value="P:regulatory ncRNA-mediated gene silencing"/>
    <property type="evidence" value="ECO:0007669"/>
    <property type="project" value="UniProtKB-KW"/>
</dbReference>
<dbReference type="GeneID" id="115626049"/>
<evidence type="ECO:0000256" key="3">
    <source>
        <dbReference type="ARBA" id="ARBA00011361"/>
    </source>
</evidence>
<feature type="transmembrane region" description="Helical" evidence="12">
    <location>
        <begin position="129"/>
        <end position="151"/>
    </location>
</feature>
<evidence type="ECO:0000256" key="4">
    <source>
        <dbReference type="ARBA" id="ARBA00019879"/>
    </source>
</evidence>
<evidence type="ECO:0000259" key="13">
    <source>
        <dbReference type="SMART" id="SM00543"/>
    </source>
</evidence>
<dbReference type="InterPro" id="IPR015174">
    <property type="entry name" value="MIF4G-like_typ-2"/>
</dbReference>
<keyword evidence="8" id="KW-0508">mRNA splicing</keyword>
<evidence type="ECO:0000256" key="10">
    <source>
        <dbReference type="ARBA" id="ARBA00024736"/>
    </source>
</evidence>
<dbReference type="GO" id="GO:0003729">
    <property type="term" value="F:mRNA binding"/>
    <property type="evidence" value="ECO:0007669"/>
    <property type="project" value="TreeGrafter"/>
</dbReference>
<dbReference type="GO" id="GO:0006370">
    <property type="term" value="P:7-methylguanosine mRNA capping"/>
    <property type="evidence" value="ECO:0007669"/>
    <property type="project" value="UniProtKB-KW"/>
</dbReference>
<keyword evidence="9" id="KW-0539">Nucleus</keyword>
<evidence type="ECO:0000313" key="15">
    <source>
        <dbReference type="RefSeq" id="XP_030377161.1"/>
    </source>
</evidence>
<dbReference type="GO" id="GO:0000339">
    <property type="term" value="F:RNA cap binding"/>
    <property type="evidence" value="ECO:0007669"/>
    <property type="project" value="InterPro"/>
</dbReference>
<dbReference type="SUPFAM" id="SSF48371">
    <property type="entry name" value="ARM repeat"/>
    <property type="match status" value="3"/>
</dbReference>
<organism evidence="14 15">
    <name type="scientific">Drosophila lebanonensis</name>
    <name type="common">Fruit fly</name>
    <name type="synonym">Scaptodrosophila lebanonensis</name>
    <dbReference type="NCBI Taxonomy" id="7225"/>
    <lineage>
        <taxon>Eukaryota</taxon>
        <taxon>Metazoa</taxon>
        <taxon>Ecdysozoa</taxon>
        <taxon>Arthropoda</taxon>
        <taxon>Hexapoda</taxon>
        <taxon>Insecta</taxon>
        <taxon>Pterygota</taxon>
        <taxon>Neoptera</taxon>
        <taxon>Endopterygota</taxon>
        <taxon>Diptera</taxon>
        <taxon>Brachycera</taxon>
        <taxon>Muscomorpha</taxon>
        <taxon>Ephydroidea</taxon>
        <taxon>Drosophilidae</taxon>
        <taxon>Scaptodrosophila</taxon>
    </lineage>
</organism>
<keyword evidence="12" id="KW-0472">Membrane</keyword>
<dbReference type="GO" id="GO:0005634">
    <property type="term" value="C:nucleus"/>
    <property type="evidence" value="ECO:0007669"/>
    <property type="project" value="UniProtKB-SubCell"/>
</dbReference>
<keyword evidence="7" id="KW-0943">RNA-mediated gene silencing</keyword>
<dbReference type="Pfam" id="PF02854">
    <property type="entry name" value="MIF4G"/>
    <property type="match status" value="1"/>
</dbReference>
<dbReference type="AlphaFoldDB" id="A0A6J2TKK8"/>
<evidence type="ECO:0000256" key="9">
    <source>
        <dbReference type="ARBA" id="ARBA00023242"/>
    </source>
</evidence>
<evidence type="ECO:0000256" key="7">
    <source>
        <dbReference type="ARBA" id="ARBA00023158"/>
    </source>
</evidence>
<dbReference type="GO" id="GO:0000184">
    <property type="term" value="P:nuclear-transcribed mRNA catabolic process, nonsense-mediated decay"/>
    <property type="evidence" value="ECO:0007669"/>
    <property type="project" value="TreeGrafter"/>
</dbReference>
<dbReference type="InterPro" id="IPR015172">
    <property type="entry name" value="MIF4G-like_typ-1"/>
</dbReference>
<keyword evidence="12" id="KW-0812">Transmembrane</keyword>
<gene>
    <name evidence="15" type="primary">LOC115626049</name>
</gene>
<comment type="similarity">
    <text evidence="2">Belongs to the NCBP1 family.</text>
</comment>
<feature type="domain" description="MIF4G" evidence="13">
    <location>
        <begin position="30"/>
        <end position="248"/>
    </location>
</feature>
<dbReference type="InterPro" id="IPR016024">
    <property type="entry name" value="ARM-type_fold"/>
</dbReference>
<evidence type="ECO:0000256" key="12">
    <source>
        <dbReference type="SAM" id="Phobius"/>
    </source>
</evidence>
<comment type="subcellular location">
    <subcellularLocation>
        <location evidence="1">Nucleus</location>
    </subcellularLocation>
</comment>
<reference evidence="15" key="1">
    <citation type="submission" date="2025-08" db="UniProtKB">
        <authorList>
            <consortium name="RefSeq"/>
        </authorList>
    </citation>
    <scope>IDENTIFICATION</scope>
    <source>
        <strain evidence="15">11010-0011.00</strain>
        <tissue evidence="15">Whole body</tissue>
    </source>
</reference>
<dbReference type="PANTHER" id="PTHR12412">
    <property type="entry name" value="CAP BINDING PROTEIN"/>
    <property type="match status" value="1"/>
</dbReference>
<comment type="function">
    <text evidence="10">Component of the cap-binding complex (CBC), which binds cotranscriptionally to the 5'-cap of pre-mRNAs and is involved in various processes such as pre-mRNA splicing and RNA-mediated gene silencing (RNAi). The CBC complex is involved in miRNA-mediated RNA interference via its interaction with Ars2 and is required for primary microRNAs (miRNAs) processing. Also involved in innate immunity via the short interfering RNAs (siRNAs) processing machinery by restricting the viral RNA production. In the CBC complex, Cbp80 does not bind directly capped RNAs (m7GpppG-capped RNA) but is required to stabilize the movement of the N-terminal loop of Cbp20 and lock the CBC into a high affinity cap-binding state with the cap structure.</text>
</comment>
<evidence type="ECO:0000256" key="1">
    <source>
        <dbReference type="ARBA" id="ARBA00004123"/>
    </source>
</evidence>
<proteinExistence type="inferred from homology"/>
<dbReference type="RefSeq" id="XP_030377161.1">
    <property type="nucleotide sequence ID" value="XM_030521301.1"/>
</dbReference>
<keyword evidence="5" id="KW-0507">mRNA processing</keyword>
<evidence type="ECO:0000313" key="14">
    <source>
        <dbReference type="Proteomes" id="UP000504634"/>
    </source>
</evidence>
<protein>
    <recommendedName>
        <fullName evidence="4">Nuclear cap-binding protein subunit 1</fullName>
    </recommendedName>
    <alternativeName>
        <fullName evidence="11">80 kDa nuclear cap-binding protein</fullName>
    </alternativeName>
</protein>
<sequence>MSRRRRLQDERDSPRSCKRQRCLEHDNALAGTIERMMVKLSDDTDNLIEFRLEELIYFVDDQLESYKLDILRILVECVETYPMQSSAYATLVGLLNERDYEFGGECLMHMSMRFKRTLQQCEWDKAQGLLFFLAGLINANVATISSLLHLLNALLMVCDETDTPQLRRDWFAHAVLSTLPFIGRELYEKKESALQALILRLKLYMERRSNAHGALLSVWTTTAATMDTSQPEYLDLLWQQVLKLQSNNWMEQMLTRPYLTFDERLTEALQHNLPPLRAPAHEPNCKYNAPLVTFHLFESSGGDGAQVAPNLPDLLSIERHLLESQILEILQVYHLERKICAERLISFCAAQPAWTVEHCVVEIIVGQLLELPKSLHLTINYGVILIELCRSKPLQWSPVLTQAIHILFQRVDNMRVACFDRFVNWFSHHLSNFRYEWNWLEWKSATEVKSIDQPRAKFLQQLLQKCLRLSYYQHVQDMLPACFAPLLPEVPEPCFKYIDVLLPGAELAKHLLDAIRNKCNPEIVGGLLEAAIEHSPMLKIDVLVQTLLHLGSKSFTHTNAMFFKFQPVLKMLAEDEASQHAILSAVFELWANNEQRKLLLAEKLLRMKIIEDSAMLSWIFSQHLKPELTKMYLWELLSFIIRFNSIVLEKTDEVDEVSKNLKLKTLLLTIIRHFVRILSEHEQQQGDQQSDYWFDWVLGRMQELLFNHWTDAALFEDELKAIVSNEHVVPRVRIMVREFFDFIE</sequence>
<keyword evidence="6" id="KW-0506">mRNA capping</keyword>
<dbReference type="SMART" id="SM00543">
    <property type="entry name" value="MIF4G"/>
    <property type="match status" value="1"/>
</dbReference>
<evidence type="ECO:0000256" key="8">
    <source>
        <dbReference type="ARBA" id="ARBA00023187"/>
    </source>
</evidence>
<evidence type="ECO:0000256" key="5">
    <source>
        <dbReference type="ARBA" id="ARBA00022664"/>
    </source>
</evidence>